<keyword evidence="2" id="KW-1185">Reference proteome</keyword>
<dbReference type="AlphaFoldDB" id="A0A1C5IUL8"/>
<protein>
    <submittedName>
        <fullName evidence="1">Uncharacterized protein</fullName>
    </submittedName>
</protein>
<proteinExistence type="predicted"/>
<dbReference type="Proteomes" id="UP000199408">
    <property type="component" value="Unassembled WGS sequence"/>
</dbReference>
<accession>A0A1C5IUL8</accession>
<dbReference type="EMBL" id="FMDN01000016">
    <property type="protein sequence ID" value="SCG61446.1"/>
    <property type="molecule type" value="Genomic_DNA"/>
</dbReference>
<reference evidence="2" key="1">
    <citation type="submission" date="2016-06" db="EMBL/GenBank/DDBJ databases">
        <authorList>
            <person name="Varghese N."/>
        </authorList>
    </citation>
    <scope>NUCLEOTIDE SEQUENCE [LARGE SCALE GENOMIC DNA]</scope>
    <source>
        <strain evidence="2">DSM 43171</strain>
    </source>
</reference>
<sequence length="57" mass="6065">MAEPVATTPAVGYRIEDHRPGPARQVHVVFGSAAHASDVTASCANGRPVPRVRETDR</sequence>
<gene>
    <name evidence="1" type="ORF">GA0070560_11645</name>
</gene>
<name>A0A1C5IUL8_9ACTN</name>
<evidence type="ECO:0000313" key="2">
    <source>
        <dbReference type="Proteomes" id="UP000199408"/>
    </source>
</evidence>
<organism evidence="1 2">
    <name type="scientific">Micromonospora halophytica</name>
    <dbReference type="NCBI Taxonomy" id="47864"/>
    <lineage>
        <taxon>Bacteria</taxon>
        <taxon>Bacillati</taxon>
        <taxon>Actinomycetota</taxon>
        <taxon>Actinomycetes</taxon>
        <taxon>Micromonosporales</taxon>
        <taxon>Micromonosporaceae</taxon>
        <taxon>Micromonospora</taxon>
    </lineage>
</organism>
<evidence type="ECO:0000313" key="1">
    <source>
        <dbReference type="EMBL" id="SCG61446.1"/>
    </source>
</evidence>